<evidence type="ECO:0000313" key="5">
    <source>
        <dbReference type="Proteomes" id="UP000316096"/>
    </source>
</evidence>
<dbReference type="Pfam" id="PF03551">
    <property type="entry name" value="PadR"/>
    <property type="match status" value="1"/>
</dbReference>
<evidence type="ECO:0000259" key="3">
    <source>
        <dbReference type="Pfam" id="PF03551"/>
    </source>
</evidence>
<dbReference type="GO" id="GO:0003677">
    <property type="term" value="F:DNA binding"/>
    <property type="evidence" value="ECO:0007669"/>
    <property type="project" value="UniProtKB-KW"/>
</dbReference>
<gene>
    <name evidence="4" type="ORF">FB559_1017</name>
</gene>
<comment type="caution">
    <text evidence="4">The sequence shown here is derived from an EMBL/GenBank/DDBJ whole genome shotgun (WGS) entry which is preliminary data.</text>
</comment>
<dbReference type="PANTHER" id="PTHR43252:SF7">
    <property type="entry name" value="TRANSCRIPTIONAL REGULATOR YQJI"/>
    <property type="match status" value="1"/>
</dbReference>
<dbReference type="SUPFAM" id="SSF46785">
    <property type="entry name" value="Winged helix' DNA-binding domain"/>
    <property type="match status" value="1"/>
</dbReference>
<sequence>MSPVFGHGRLRLYLLKLLEESPRHGYEVIRLLQDRFLGVYSPSPGTIYPRLARLEEEGLVTHEVVKGKKVYRLTDAGRAELERRMDELAELEDELTESVRDIAREVQEDVRDTVRSLREELTHAAREMRKQGPVGATQNLKDTTQRQKEEWRRQKDYWKDQKRVWKEEWRHTWEDAWATATGSQDEATRVKLDRVLRRFVEEIREASQDGLDTEQLTRTRELLTETSKRIRSEILHSDDRPSEQ</sequence>
<evidence type="ECO:0000313" key="4">
    <source>
        <dbReference type="EMBL" id="TQL95514.1"/>
    </source>
</evidence>
<keyword evidence="1" id="KW-0175">Coiled coil</keyword>
<proteinExistence type="predicted"/>
<evidence type="ECO:0000256" key="1">
    <source>
        <dbReference type="SAM" id="Coils"/>
    </source>
</evidence>
<dbReference type="Gene3D" id="1.10.10.10">
    <property type="entry name" value="Winged helix-like DNA-binding domain superfamily/Winged helix DNA-binding domain"/>
    <property type="match status" value="1"/>
</dbReference>
<dbReference type="CDD" id="cd00090">
    <property type="entry name" value="HTH_ARSR"/>
    <property type="match status" value="1"/>
</dbReference>
<feature type="domain" description="Transcription regulator PadR N-terminal" evidence="3">
    <location>
        <begin position="14"/>
        <end position="82"/>
    </location>
</feature>
<feature type="coiled-coil region" evidence="1">
    <location>
        <begin position="74"/>
        <end position="127"/>
    </location>
</feature>
<keyword evidence="5" id="KW-1185">Reference proteome</keyword>
<dbReference type="RefSeq" id="WP_141953776.1">
    <property type="nucleotide sequence ID" value="NZ_VFOZ01000001.1"/>
</dbReference>
<name>A0A543CEJ3_9ACTN</name>
<dbReference type="InterPro" id="IPR005149">
    <property type="entry name" value="Tscrpt_reg_PadR_N"/>
</dbReference>
<accession>A0A543CEJ3</accession>
<reference evidence="4 5" key="1">
    <citation type="submission" date="2019-06" db="EMBL/GenBank/DDBJ databases">
        <title>Sequencing the genomes of 1000 actinobacteria strains.</title>
        <authorList>
            <person name="Klenk H.-P."/>
        </authorList>
    </citation>
    <scope>NUCLEOTIDE SEQUENCE [LARGE SCALE GENOMIC DNA]</scope>
    <source>
        <strain evidence="4 5">DSM 102200</strain>
    </source>
</reference>
<keyword evidence="4" id="KW-0238">DNA-binding</keyword>
<organism evidence="4 5">
    <name type="scientific">Actinoallomurus bryophytorum</name>
    <dbReference type="NCBI Taxonomy" id="1490222"/>
    <lineage>
        <taxon>Bacteria</taxon>
        <taxon>Bacillati</taxon>
        <taxon>Actinomycetota</taxon>
        <taxon>Actinomycetes</taxon>
        <taxon>Streptosporangiales</taxon>
        <taxon>Thermomonosporaceae</taxon>
        <taxon>Actinoallomurus</taxon>
    </lineage>
</organism>
<dbReference type="InterPro" id="IPR036388">
    <property type="entry name" value="WH-like_DNA-bd_sf"/>
</dbReference>
<dbReference type="InterPro" id="IPR036390">
    <property type="entry name" value="WH_DNA-bd_sf"/>
</dbReference>
<evidence type="ECO:0000256" key="2">
    <source>
        <dbReference type="SAM" id="MobiDB-lite"/>
    </source>
</evidence>
<dbReference type="PANTHER" id="PTHR43252">
    <property type="entry name" value="TRANSCRIPTIONAL REGULATOR YQJI"/>
    <property type="match status" value="1"/>
</dbReference>
<dbReference type="OrthoDB" id="9814826at2"/>
<feature type="region of interest" description="Disordered" evidence="2">
    <location>
        <begin position="127"/>
        <end position="146"/>
    </location>
</feature>
<dbReference type="Proteomes" id="UP000316096">
    <property type="component" value="Unassembled WGS sequence"/>
</dbReference>
<dbReference type="AlphaFoldDB" id="A0A543CEJ3"/>
<dbReference type="InterPro" id="IPR011991">
    <property type="entry name" value="ArsR-like_HTH"/>
</dbReference>
<dbReference type="EMBL" id="VFOZ01000001">
    <property type="protein sequence ID" value="TQL95514.1"/>
    <property type="molecule type" value="Genomic_DNA"/>
</dbReference>
<protein>
    <submittedName>
        <fullName evidence="4">DNA-binding PadR family transcriptional regulator</fullName>
    </submittedName>
</protein>